<evidence type="ECO:0000256" key="5">
    <source>
        <dbReference type="ARBA" id="ARBA00023014"/>
    </source>
</evidence>
<dbReference type="NCBIfam" id="TIGR04085">
    <property type="entry name" value="rSAM_more_4Fe4S"/>
    <property type="match status" value="1"/>
</dbReference>
<evidence type="ECO:0000259" key="7">
    <source>
        <dbReference type="PROSITE" id="PS51918"/>
    </source>
</evidence>
<dbReference type="InterPro" id="IPR023885">
    <property type="entry name" value="4Fe4S-binding_SPASM_dom"/>
</dbReference>
<dbReference type="EMBL" id="JANGAC010000033">
    <property type="protein sequence ID" value="MCQ4925809.1"/>
    <property type="molecule type" value="Genomic_DNA"/>
</dbReference>
<dbReference type="RefSeq" id="WP_256313145.1">
    <property type="nucleotide sequence ID" value="NZ_JANGAC010000033.1"/>
</dbReference>
<dbReference type="InterPro" id="IPR023867">
    <property type="entry name" value="Sulphatase_maturase_rSAM"/>
</dbReference>
<gene>
    <name evidence="8" type="ORF">NE686_22140</name>
</gene>
<dbReference type="SFLD" id="SFLDG01386">
    <property type="entry name" value="main_SPASM_domain-containing"/>
    <property type="match status" value="1"/>
</dbReference>
<keyword evidence="9" id="KW-1185">Reference proteome</keyword>
<dbReference type="PANTHER" id="PTHR43273">
    <property type="entry name" value="ANAEROBIC SULFATASE-MATURATING ENZYME HOMOLOG ASLB-RELATED"/>
    <property type="match status" value="1"/>
</dbReference>
<sequence length="426" mass="50010">MKIIDNCVCTYSTTLDSYIIINTINGLIDQIDFEEKEIFHKWYLSDDIEPNNEYEKSFFDSLLERGYITDNKHKEETVKMDVIKQILKNWEASPYSIGIVPTYECNFRCSYCYENHLLHENMDVITEKQIDIIKASYKNIRDISIYGGEPLLPRTKNIIPYILKQFDNYPITIITNGYYLDEFVEMFDNKENVSFQITLDGDREYHDRIRHRICGGSTFDKIVDNIDIMLQKNHRIHIRMNICKENLEYVQALISFFESKFSKFKDAIAFNFDVITQIKEIDKEYIFIWLKDNYKALSKVFRINANFNRCNIFMALGERKPVELRTNYCNSETTSRVFDPYGKVYSCMMTVGRDEEAIGYYSNSGGISINKESDILNRSILSIEECKDCKLSLLCGGGCAYEKYEVNKTVHAPNCDYIKRILEKVI</sequence>
<evidence type="ECO:0000256" key="1">
    <source>
        <dbReference type="ARBA" id="ARBA00001966"/>
    </source>
</evidence>
<dbReference type="InterPro" id="IPR058240">
    <property type="entry name" value="rSAM_sf"/>
</dbReference>
<dbReference type="SFLD" id="SFLDG01067">
    <property type="entry name" value="SPASM/twitch_domain_containing"/>
    <property type="match status" value="1"/>
</dbReference>
<dbReference type="SUPFAM" id="SSF102114">
    <property type="entry name" value="Radical SAM enzymes"/>
    <property type="match status" value="1"/>
</dbReference>
<evidence type="ECO:0000256" key="4">
    <source>
        <dbReference type="ARBA" id="ARBA00023004"/>
    </source>
</evidence>
<dbReference type="PROSITE" id="PS51918">
    <property type="entry name" value="RADICAL_SAM"/>
    <property type="match status" value="1"/>
</dbReference>
<dbReference type="CDD" id="cd01335">
    <property type="entry name" value="Radical_SAM"/>
    <property type="match status" value="1"/>
</dbReference>
<dbReference type="InterPro" id="IPR007197">
    <property type="entry name" value="rSAM"/>
</dbReference>
<evidence type="ECO:0000256" key="2">
    <source>
        <dbReference type="ARBA" id="ARBA00022691"/>
    </source>
</evidence>
<protein>
    <submittedName>
        <fullName evidence="8">Radical SAM protein</fullName>
    </submittedName>
</protein>
<keyword evidence="4" id="KW-0408">Iron</keyword>
<name>A0ABT1SH46_9FIRM</name>
<dbReference type="Proteomes" id="UP001524478">
    <property type="component" value="Unassembled WGS sequence"/>
</dbReference>
<dbReference type="SFLD" id="SFLDS00029">
    <property type="entry name" value="Radical_SAM"/>
    <property type="match status" value="1"/>
</dbReference>
<evidence type="ECO:0000256" key="3">
    <source>
        <dbReference type="ARBA" id="ARBA00022723"/>
    </source>
</evidence>
<evidence type="ECO:0000313" key="8">
    <source>
        <dbReference type="EMBL" id="MCQ4925809.1"/>
    </source>
</evidence>
<dbReference type="InterPro" id="IPR013785">
    <property type="entry name" value="Aldolase_TIM"/>
</dbReference>
<proteinExistence type="inferred from homology"/>
<keyword evidence="2" id="KW-0949">S-adenosyl-L-methionine</keyword>
<feature type="domain" description="Radical SAM core" evidence="7">
    <location>
        <begin position="91"/>
        <end position="304"/>
    </location>
</feature>
<dbReference type="PANTHER" id="PTHR43273:SF3">
    <property type="entry name" value="ANAEROBIC SULFATASE-MATURATING ENZYME HOMOLOG ASLB-RELATED"/>
    <property type="match status" value="1"/>
</dbReference>
<dbReference type="Pfam" id="PF04055">
    <property type="entry name" value="Radical_SAM"/>
    <property type="match status" value="1"/>
</dbReference>
<evidence type="ECO:0000313" key="9">
    <source>
        <dbReference type="Proteomes" id="UP001524478"/>
    </source>
</evidence>
<comment type="caution">
    <text evidence="8">The sequence shown here is derived from an EMBL/GenBank/DDBJ whole genome shotgun (WGS) entry which is preliminary data.</text>
</comment>
<dbReference type="SFLD" id="SFLDG01384">
    <property type="entry name" value="thioether_bond_formation_requi"/>
    <property type="match status" value="1"/>
</dbReference>
<keyword evidence="5" id="KW-0411">Iron-sulfur</keyword>
<dbReference type="Gene3D" id="3.20.20.70">
    <property type="entry name" value="Aldolase class I"/>
    <property type="match status" value="1"/>
</dbReference>
<reference evidence="8 9" key="1">
    <citation type="submission" date="2022-06" db="EMBL/GenBank/DDBJ databases">
        <title>Isolation of gut microbiota from human fecal samples.</title>
        <authorList>
            <person name="Pamer E.G."/>
            <person name="Barat B."/>
            <person name="Waligurski E."/>
            <person name="Medina S."/>
            <person name="Paddock L."/>
            <person name="Mostad J."/>
        </authorList>
    </citation>
    <scope>NUCLEOTIDE SEQUENCE [LARGE SCALE GENOMIC DNA]</scope>
    <source>
        <strain evidence="8 9">DFI.7.95</strain>
    </source>
</reference>
<evidence type="ECO:0000256" key="6">
    <source>
        <dbReference type="ARBA" id="ARBA00023601"/>
    </source>
</evidence>
<comment type="cofactor">
    <cofactor evidence="1">
        <name>[4Fe-4S] cluster</name>
        <dbReference type="ChEBI" id="CHEBI:49883"/>
    </cofactor>
</comment>
<comment type="similarity">
    <text evidence="6">Belongs to the radical SAM superfamily. Anaerobic sulfatase-maturating enzyme family.</text>
</comment>
<organism evidence="8 9">
    <name type="scientific">Tissierella carlieri</name>
    <dbReference type="NCBI Taxonomy" id="689904"/>
    <lineage>
        <taxon>Bacteria</taxon>
        <taxon>Bacillati</taxon>
        <taxon>Bacillota</taxon>
        <taxon>Tissierellia</taxon>
        <taxon>Tissierellales</taxon>
        <taxon>Tissierellaceae</taxon>
        <taxon>Tissierella</taxon>
    </lineage>
</organism>
<accession>A0ABT1SH46</accession>
<keyword evidence="3" id="KW-0479">Metal-binding</keyword>